<proteinExistence type="predicted"/>
<keyword evidence="2" id="KW-1185">Reference proteome</keyword>
<sequence length="213" mass="23926">MQPIGYDERKAWLYQNVSFELRLDGTIVHPKLEETYLSTVISTPDAFRDVSVKAVKELLEKDSRADYRLLIGFKGGIAWDRYVDLVESSSYDGRTSSSNVVFFSPFGAASNARKGFPGKVVPIGWDWSKEIRELMGRTGGSEGDQLGEFRHWVSMFDPDDDRVLRSFGLNLADLKKRAGQGLVYGYVALGRGTEHLKLLESPQVSWVRVIGRG</sequence>
<gene>
    <name evidence="1" type="ORF">SAMN05421874_1443</name>
</gene>
<protein>
    <submittedName>
        <fullName evidence="1">Uncharacterized protein</fullName>
    </submittedName>
</protein>
<dbReference type="EMBL" id="FNFB01000044">
    <property type="protein sequence ID" value="SDM19578.1"/>
    <property type="molecule type" value="Genomic_DNA"/>
</dbReference>
<reference evidence="1 2" key="1">
    <citation type="submission" date="2016-10" db="EMBL/GenBank/DDBJ databases">
        <authorList>
            <person name="de Groot N.N."/>
        </authorList>
    </citation>
    <scope>NUCLEOTIDE SEQUENCE [LARGE SCALE GENOMIC DNA]</scope>
    <source>
        <strain evidence="1 2">CGMCC 4.5681</strain>
    </source>
</reference>
<organism evidence="1 2">
    <name type="scientific">Nonomuraea maritima</name>
    <dbReference type="NCBI Taxonomy" id="683260"/>
    <lineage>
        <taxon>Bacteria</taxon>
        <taxon>Bacillati</taxon>
        <taxon>Actinomycetota</taxon>
        <taxon>Actinomycetes</taxon>
        <taxon>Streptosporangiales</taxon>
        <taxon>Streptosporangiaceae</taxon>
        <taxon>Nonomuraea</taxon>
    </lineage>
</organism>
<dbReference type="AlphaFoldDB" id="A0A1G9R8L3"/>
<evidence type="ECO:0000313" key="2">
    <source>
        <dbReference type="Proteomes" id="UP000198683"/>
    </source>
</evidence>
<accession>A0A1G9R8L3</accession>
<dbReference type="Proteomes" id="UP000198683">
    <property type="component" value="Unassembled WGS sequence"/>
</dbReference>
<name>A0A1G9R8L3_9ACTN</name>
<evidence type="ECO:0000313" key="1">
    <source>
        <dbReference type="EMBL" id="SDM19578.1"/>
    </source>
</evidence>